<comment type="caution">
    <text evidence="1">The sequence shown here is derived from an EMBL/GenBank/DDBJ whole genome shotgun (WGS) entry which is preliminary data.</text>
</comment>
<proteinExistence type="predicted"/>
<gene>
    <name evidence="1" type="ORF">DPMN_185106</name>
</gene>
<dbReference type="EMBL" id="JAIWYP010000010">
    <property type="protein sequence ID" value="KAH3750579.1"/>
    <property type="molecule type" value="Genomic_DNA"/>
</dbReference>
<dbReference type="PANTHER" id="PTHR47236:SF4">
    <property type="entry name" value="GENE 9195-RELATED"/>
    <property type="match status" value="1"/>
</dbReference>
<sequence>MLLFSGDICPKGHYCIQGSASGAMCPPGTFLNTTGGVAESDCIECTQGYYCAGYGNIAVTWSVRWRLLLSSQDEREQSLDIHLSSR</sequence>
<evidence type="ECO:0000313" key="1">
    <source>
        <dbReference type="EMBL" id="KAH3750579.1"/>
    </source>
</evidence>
<protein>
    <submittedName>
        <fullName evidence="1">Uncharacterized protein</fullName>
    </submittedName>
</protein>
<dbReference type="SUPFAM" id="SSF57586">
    <property type="entry name" value="TNF receptor-like"/>
    <property type="match status" value="1"/>
</dbReference>
<dbReference type="PANTHER" id="PTHR47236">
    <property type="entry name" value="GENE, 32742-RELATED-RELATED"/>
    <property type="match status" value="1"/>
</dbReference>
<keyword evidence="2" id="KW-1185">Reference proteome</keyword>
<accession>A0A9D4I711</accession>
<dbReference type="AlphaFoldDB" id="A0A9D4I711"/>
<name>A0A9D4I711_DREPO</name>
<evidence type="ECO:0000313" key="2">
    <source>
        <dbReference type="Proteomes" id="UP000828390"/>
    </source>
</evidence>
<dbReference type="Proteomes" id="UP000828390">
    <property type="component" value="Unassembled WGS sequence"/>
</dbReference>
<organism evidence="1 2">
    <name type="scientific">Dreissena polymorpha</name>
    <name type="common">Zebra mussel</name>
    <name type="synonym">Mytilus polymorpha</name>
    <dbReference type="NCBI Taxonomy" id="45954"/>
    <lineage>
        <taxon>Eukaryota</taxon>
        <taxon>Metazoa</taxon>
        <taxon>Spiralia</taxon>
        <taxon>Lophotrochozoa</taxon>
        <taxon>Mollusca</taxon>
        <taxon>Bivalvia</taxon>
        <taxon>Autobranchia</taxon>
        <taxon>Heteroconchia</taxon>
        <taxon>Euheterodonta</taxon>
        <taxon>Imparidentia</taxon>
        <taxon>Neoheterodontei</taxon>
        <taxon>Myida</taxon>
        <taxon>Dreissenoidea</taxon>
        <taxon>Dreissenidae</taxon>
        <taxon>Dreissena</taxon>
    </lineage>
</organism>
<reference evidence="1" key="1">
    <citation type="journal article" date="2019" name="bioRxiv">
        <title>The Genome of the Zebra Mussel, Dreissena polymorpha: A Resource for Invasive Species Research.</title>
        <authorList>
            <person name="McCartney M.A."/>
            <person name="Auch B."/>
            <person name="Kono T."/>
            <person name="Mallez S."/>
            <person name="Zhang Y."/>
            <person name="Obille A."/>
            <person name="Becker A."/>
            <person name="Abrahante J.E."/>
            <person name="Garbe J."/>
            <person name="Badalamenti J.P."/>
            <person name="Herman A."/>
            <person name="Mangelson H."/>
            <person name="Liachko I."/>
            <person name="Sullivan S."/>
            <person name="Sone E.D."/>
            <person name="Koren S."/>
            <person name="Silverstein K.A.T."/>
            <person name="Beckman K.B."/>
            <person name="Gohl D.M."/>
        </authorList>
    </citation>
    <scope>NUCLEOTIDE SEQUENCE</scope>
    <source>
        <strain evidence="1">Duluth1</strain>
        <tissue evidence="1">Whole animal</tissue>
    </source>
</reference>
<reference evidence="1" key="2">
    <citation type="submission" date="2020-11" db="EMBL/GenBank/DDBJ databases">
        <authorList>
            <person name="McCartney M.A."/>
            <person name="Auch B."/>
            <person name="Kono T."/>
            <person name="Mallez S."/>
            <person name="Becker A."/>
            <person name="Gohl D.M."/>
            <person name="Silverstein K.A.T."/>
            <person name="Koren S."/>
            <person name="Bechman K.B."/>
            <person name="Herman A."/>
            <person name="Abrahante J.E."/>
            <person name="Garbe J."/>
        </authorList>
    </citation>
    <scope>NUCLEOTIDE SEQUENCE</scope>
    <source>
        <strain evidence="1">Duluth1</strain>
        <tissue evidence="1">Whole animal</tissue>
    </source>
</reference>